<evidence type="ECO:0000256" key="2">
    <source>
        <dbReference type="ARBA" id="ARBA00022801"/>
    </source>
</evidence>
<accession>A0A1E4TC49</accession>
<evidence type="ECO:0000256" key="5">
    <source>
        <dbReference type="SAM" id="MobiDB-lite"/>
    </source>
</evidence>
<dbReference type="Gene3D" id="3.40.50.1820">
    <property type="entry name" value="alpha/beta hydrolase"/>
    <property type="match status" value="1"/>
</dbReference>
<keyword evidence="4" id="KW-0443">Lipid metabolism</keyword>
<dbReference type="EMBL" id="KV453843">
    <property type="protein sequence ID" value="ODV89307.1"/>
    <property type="molecule type" value="Genomic_DNA"/>
</dbReference>
<dbReference type="SUPFAM" id="SSF53474">
    <property type="entry name" value="alpha/beta-Hydrolases"/>
    <property type="match status" value="1"/>
</dbReference>
<dbReference type="PANTHER" id="PTHR10272">
    <property type="entry name" value="PLATELET-ACTIVATING FACTOR ACETYLHYDROLASE"/>
    <property type="match status" value="1"/>
</dbReference>
<dbReference type="Proteomes" id="UP000095023">
    <property type="component" value="Unassembled WGS sequence"/>
</dbReference>
<name>A0A1E4TC49_9ASCO</name>
<dbReference type="Pfam" id="PF03403">
    <property type="entry name" value="PAF-AH_p_II"/>
    <property type="match status" value="2"/>
</dbReference>
<evidence type="ECO:0000256" key="4">
    <source>
        <dbReference type="ARBA" id="ARBA00023098"/>
    </source>
</evidence>
<evidence type="ECO:0000256" key="1">
    <source>
        <dbReference type="ARBA" id="ARBA00013201"/>
    </source>
</evidence>
<organism evidence="6 7">
    <name type="scientific">Tortispora caseinolytica NRRL Y-17796</name>
    <dbReference type="NCBI Taxonomy" id="767744"/>
    <lineage>
        <taxon>Eukaryota</taxon>
        <taxon>Fungi</taxon>
        <taxon>Dikarya</taxon>
        <taxon>Ascomycota</taxon>
        <taxon>Saccharomycotina</taxon>
        <taxon>Trigonopsidomycetes</taxon>
        <taxon>Trigonopsidales</taxon>
        <taxon>Trigonopsidaceae</taxon>
        <taxon>Tortispora</taxon>
    </lineage>
</organism>
<sequence>MGIVPYFDKYTGQYPVSYTDIHYDVPETTFELSGTVARSVEARIVYPTEDAYAEHTSQWLPEPARKYTAGLAGLLGNGILSHLLASRVSPLNIVGRLVKMPMGADCPLRRHDKPWPVVVFSHGLCGNKSSYSYYTCSIASHGYIVIVPEHKDGSAPISREVVGEDLWVPFRSVREVDDDTRRFRVGQLEHRIFEISQLVSYLKHGNVPSITKSTADLGHIAYAGHSFGAATVMAMRKGIGNLIAIENRLRNNWDKRRSSASLGHRREIVSPLEPNSPEINATDLSPRLSYNEMPPLTPLVQPSLESVNDDSDSSLDDELESLPGPAMAPQVKTGRVVSWRDPVNMSAIIALDPWMFPVSEALTVEMDVSVLCIISEQFEVWETNFTDVKECMAANSNDTFLYKYVQSAHHSQSDFGVLFPNIMRAMYKTGNKRPEEQKILEANILSSAEFLDSYVQGIPPAKDGFLMASREPHWIQIYRH</sequence>
<dbReference type="EC" id="3.1.1.47" evidence="1"/>
<keyword evidence="7" id="KW-1185">Reference proteome</keyword>
<gene>
    <name evidence="6" type="ORF">CANCADRAFT_32606</name>
</gene>
<dbReference type="PANTHER" id="PTHR10272:SF7">
    <property type="entry name" value="PHOSPHOLIPASE-RELATED"/>
    <property type="match status" value="1"/>
</dbReference>
<evidence type="ECO:0000313" key="6">
    <source>
        <dbReference type="EMBL" id="ODV89307.1"/>
    </source>
</evidence>
<keyword evidence="2" id="KW-0378">Hydrolase</keyword>
<keyword evidence="3" id="KW-0442">Lipid degradation</keyword>
<dbReference type="GO" id="GO:0003847">
    <property type="term" value="F:1-alkyl-2-acetylglycerophosphocholine esterase activity"/>
    <property type="evidence" value="ECO:0007669"/>
    <property type="project" value="UniProtKB-EC"/>
</dbReference>
<dbReference type="OrthoDB" id="2363873at2759"/>
<dbReference type="InterPro" id="IPR029058">
    <property type="entry name" value="AB_hydrolase_fold"/>
</dbReference>
<reference evidence="7" key="1">
    <citation type="submission" date="2016-02" db="EMBL/GenBank/DDBJ databases">
        <title>Comparative genomics of biotechnologically important yeasts.</title>
        <authorList>
            <consortium name="DOE Joint Genome Institute"/>
            <person name="Riley R."/>
            <person name="Haridas S."/>
            <person name="Wolfe K.H."/>
            <person name="Lopes M.R."/>
            <person name="Hittinger C.T."/>
            <person name="Goker M."/>
            <person name="Salamov A."/>
            <person name="Wisecaver J."/>
            <person name="Long T.M."/>
            <person name="Aerts A.L."/>
            <person name="Barry K."/>
            <person name="Choi C."/>
            <person name="Clum A."/>
            <person name="Coughlan A.Y."/>
            <person name="Deshpande S."/>
            <person name="Douglass A.P."/>
            <person name="Hanson S.J."/>
            <person name="Klenk H.-P."/>
            <person name="Labutti K."/>
            <person name="Lapidus A."/>
            <person name="Lindquist E."/>
            <person name="Lipzen A."/>
            <person name="Meier-Kolthoff J.P."/>
            <person name="Ohm R.A."/>
            <person name="Otillar R.P."/>
            <person name="Pangilinan J."/>
            <person name="Peng Y."/>
            <person name="Rokas A."/>
            <person name="Rosa C.A."/>
            <person name="Scheuner C."/>
            <person name="Sibirny A.A."/>
            <person name="Slot J.C."/>
            <person name="Stielow J.B."/>
            <person name="Sun H."/>
            <person name="Kurtzman C.P."/>
            <person name="Blackwell M."/>
            <person name="Jeffries T.W."/>
            <person name="Grigoriev I.V."/>
        </authorList>
    </citation>
    <scope>NUCLEOTIDE SEQUENCE [LARGE SCALE GENOMIC DNA]</scope>
    <source>
        <strain evidence="7">NRRL Y-17796</strain>
    </source>
</reference>
<dbReference type="GO" id="GO:0016042">
    <property type="term" value="P:lipid catabolic process"/>
    <property type="evidence" value="ECO:0007669"/>
    <property type="project" value="UniProtKB-KW"/>
</dbReference>
<evidence type="ECO:0000256" key="3">
    <source>
        <dbReference type="ARBA" id="ARBA00022963"/>
    </source>
</evidence>
<feature type="region of interest" description="Disordered" evidence="5">
    <location>
        <begin position="299"/>
        <end position="327"/>
    </location>
</feature>
<protein>
    <recommendedName>
        <fullName evidence="1">1-alkyl-2-acetylglycerophosphocholine esterase</fullName>
        <ecNumber evidence="1">3.1.1.47</ecNumber>
    </recommendedName>
</protein>
<proteinExistence type="predicted"/>
<dbReference type="AlphaFoldDB" id="A0A1E4TC49"/>
<evidence type="ECO:0000313" key="7">
    <source>
        <dbReference type="Proteomes" id="UP000095023"/>
    </source>
</evidence>
<feature type="compositionally biased region" description="Acidic residues" evidence="5">
    <location>
        <begin position="307"/>
        <end position="320"/>
    </location>
</feature>